<organism evidence="2 3">
    <name type="scientific">Acidithiobacillus ferrivorans SS3</name>
    <dbReference type="NCBI Taxonomy" id="743299"/>
    <lineage>
        <taxon>Bacteria</taxon>
        <taxon>Pseudomonadati</taxon>
        <taxon>Pseudomonadota</taxon>
        <taxon>Acidithiobacillia</taxon>
        <taxon>Acidithiobacillales</taxon>
        <taxon>Acidithiobacillaceae</taxon>
        <taxon>Acidithiobacillus</taxon>
    </lineage>
</organism>
<evidence type="ECO:0000313" key="2">
    <source>
        <dbReference type="EMBL" id="AEM46717.1"/>
    </source>
</evidence>
<accession>G0JTW5</accession>
<dbReference type="HOGENOM" id="CLU_648346_0_0_6"/>
<dbReference type="eggNOG" id="ENOG5031FKW">
    <property type="taxonomic scope" value="Bacteria"/>
</dbReference>
<proteinExistence type="predicted"/>
<protein>
    <recommendedName>
        <fullName evidence="4">Integrating conjugative element protein, PFL_4711 family</fullName>
    </recommendedName>
</protein>
<dbReference type="AlphaFoldDB" id="G0JTW5"/>
<evidence type="ECO:0000313" key="3">
    <source>
        <dbReference type="Proteomes" id="UP000009220"/>
    </source>
</evidence>
<dbReference type="Proteomes" id="UP000009220">
    <property type="component" value="Chromosome"/>
</dbReference>
<dbReference type="STRING" id="743299.Acife_0510"/>
<name>G0JTW5_9PROT</name>
<feature type="chain" id="PRO_5003400979" description="Integrating conjugative element protein, PFL_4711 family" evidence="1">
    <location>
        <begin position="29"/>
        <end position="423"/>
    </location>
</feature>
<dbReference type="RefSeq" id="WP_014027986.1">
    <property type="nucleotide sequence ID" value="NC_015942.1"/>
</dbReference>
<dbReference type="EMBL" id="CP002985">
    <property type="protein sequence ID" value="AEM46717.1"/>
    <property type="molecule type" value="Genomic_DNA"/>
</dbReference>
<keyword evidence="1" id="KW-0732">Signal</keyword>
<gene>
    <name evidence="2" type="ORF">Acife_0510</name>
</gene>
<reference evidence="2 3" key="1">
    <citation type="journal article" date="2011" name="J. Bacteriol.">
        <title>Draft genome of the psychrotolerant acidophile Acidithiobacillus ferrivorans SS3.</title>
        <authorList>
            <person name="Liljeqvist M."/>
            <person name="Valdes J."/>
            <person name="Holmes D.S."/>
            <person name="Dopson M."/>
        </authorList>
    </citation>
    <scope>NUCLEOTIDE SEQUENCE [LARGE SCALE GENOMIC DNA]</scope>
    <source>
        <strain evidence="2 3">SS3</strain>
    </source>
</reference>
<feature type="signal peptide" evidence="1">
    <location>
        <begin position="1"/>
        <end position="28"/>
    </location>
</feature>
<sequence>MRISRISSNKTLLAAAMALALGTPLTWAGTLGAVTGNPVPDSGASFGNWGGSIPYLGNPPYSRYIPSTSGVSGQVQCYPVGEGGGCTNLFMGGGGFASQQNIQALGHQIRADISWLGYTLSRNIRNASAAQAMAKEQANSQMPTNVPCSGSSAQSLSASVAGANGVFGDGNPISGAQSVAQSAAAGLTVLHATAGPDKSWNLHNLYFCSQVEAGEGICDQPTMVDPNADIAGTTLLGTHGLQAPQNPKTDAIARAALIHNLTDTLPVRVLNKNTYQTPAGKAAVGMKLSYAARMSLAQTTLRQIAALHTPIHGLGQSLDRSLQHLGVQLPKNASLDQVFAYEYRGEVGNPQWYLDIAKLSGTALQREIVLLLAQNLQYQYIAFQERTQLAALEAAQLAQQTEVEYRPVVNTMNRITANNGGNS</sequence>
<evidence type="ECO:0000256" key="1">
    <source>
        <dbReference type="SAM" id="SignalP"/>
    </source>
</evidence>
<dbReference type="KEGG" id="afi:Acife_0510"/>
<evidence type="ECO:0008006" key="4">
    <source>
        <dbReference type="Google" id="ProtNLM"/>
    </source>
</evidence>